<feature type="chain" id="PRO_5025522610" evidence="2">
    <location>
        <begin position="18"/>
        <end position="392"/>
    </location>
</feature>
<dbReference type="PANTHER" id="PTHR10900">
    <property type="entry name" value="PERIOSTIN-RELATED"/>
    <property type="match status" value="1"/>
</dbReference>
<feature type="signal peptide" evidence="2">
    <location>
        <begin position="1"/>
        <end position="17"/>
    </location>
</feature>
<gene>
    <name evidence="4" type="ORF">K491DRAFT_629339</name>
</gene>
<reference evidence="4" key="1">
    <citation type="journal article" date="2020" name="Stud. Mycol.">
        <title>101 Dothideomycetes genomes: a test case for predicting lifestyles and emergence of pathogens.</title>
        <authorList>
            <person name="Haridas S."/>
            <person name="Albert R."/>
            <person name="Binder M."/>
            <person name="Bloem J."/>
            <person name="Labutti K."/>
            <person name="Salamov A."/>
            <person name="Andreopoulos B."/>
            <person name="Baker S."/>
            <person name="Barry K."/>
            <person name="Bills G."/>
            <person name="Bluhm B."/>
            <person name="Cannon C."/>
            <person name="Castanera R."/>
            <person name="Culley D."/>
            <person name="Daum C."/>
            <person name="Ezra D."/>
            <person name="Gonzalez J."/>
            <person name="Henrissat B."/>
            <person name="Kuo A."/>
            <person name="Liang C."/>
            <person name="Lipzen A."/>
            <person name="Lutzoni F."/>
            <person name="Magnuson J."/>
            <person name="Mondo S."/>
            <person name="Nolan M."/>
            <person name="Ohm R."/>
            <person name="Pangilinan J."/>
            <person name="Park H.-J."/>
            <person name="Ramirez L."/>
            <person name="Alfaro M."/>
            <person name="Sun H."/>
            <person name="Tritt A."/>
            <person name="Yoshinaga Y."/>
            <person name="Zwiers L.-H."/>
            <person name="Turgeon B."/>
            <person name="Goodwin S."/>
            <person name="Spatafora J."/>
            <person name="Crous P."/>
            <person name="Grigoriev I."/>
        </authorList>
    </citation>
    <scope>NUCLEOTIDE SEQUENCE</scope>
    <source>
        <strain evidence="4">CBS 122681</strain>
    </source>
</reference>
<accession>A0A6A6T887</accession>
<dbReference type="PANTHER" id="PTHR10900:SF77">
    <property type="entry name" value="FI19380P1"/>
    <property type="match status" value="1"/>
</dbReference>
<evidence type="ECO:0000313" key="4">
    <source>
        <dbReference type="EMBL" id="KAF2655862.1"/>
    </source>
</evidence>
<feature type="compositionally biased region" description="Low complexity" evidence="1">
    <location>
        <begin position="353"/>
        <end position="369"/>
    </location>
</feature>
<feature type="domain" description="FAS1" evidence="3">
    <location>
        <begin position="23"/>
        <end position="171"/>
    </location>
</feature>
<dbReference type="Gene3D" id="2.30.180.10">
    <property type="entry name" value="FAS1 domain"/>
    <property type="match status" value="2"/>
</dbReference>
<dbReference type="Pfam" id="PF02469">
    <property type="entry name" value="Fasciclin"/>
    <property type="match status" value="2"/>
</dbReference>
<name>A0A6A6T887_9PLEO</name>
<dbReference type="Proteomes" id="UP000799324">
    <property type="component" value="Unassembled WGS sequence"/>
</dbReference>
<feature type="domain" description="FAS1" evidence="3">
    <location>
        <begin position="173"/>
        <end position="302"/>
    </location>
</feature>
<feature type="region of interest" description="Disordered" evidence="1">
    <location>
        <begin position="309"/>
        <end position="369"/>
    </location>
</feature>
<keyword evidence="5" id="KW-1185">Reference proteome</keyword>
<evidence type="ECO:0000256" key="1">
    <source>
        <dbReference type="SAM" id="MobiDB-lite"/>
    </source>
</evidence>
<dbReference type="EMBL" id="MU004343">
    <property type="protein sequence ID" value="KAF2655862.1"/>
    <property type="molecule type" value="Genomic_DNA"/>
</dbReference>
<evidence type="ECO:0000259" key="3">
    <source>
        <dbReference type="PROSITE" id="PS50213"/>
    </source>
</evidence>
<proteinExistence type="predicted"/>
<dbReference type="OrthoDB" id="286301at2759"/>
<dbReference type="SMART" id="SM00554">
    <property type="entry name" value="FAS1"/>
    <property type="match status" value="2"/>
</dbReference>
<dbReference type="GO" id="GO:0016236">
    <property type="term" value="P:macroautophagy"/>
    <property type="evidence" value="ECO:0007669"/>
    <property type="project" value="TreeGrafter"/>
</dbReference>
<dbReference type="PROSITE" id="PS50213">
    <property type="entry name" value="FAS1"/>
    <property type="match status" value="2"/>
</dbReference>
<dbReference type="InterPro" id="IPR050904">
    <property type="entry name" value="Adhesion/Biosynth-related"/>
</dbReference>
<dbReference type="GO" id="GO:0000329">
    <property type="term" value="C:fungal-type vacuole membrane"/>
    <property type="evidence" value="ECO:0007669"/>
    <property type="project" value="TreeGrafter"/>
</dbReference>
<evidence type="ECO:0000313" key="5">
    <source>
        <dbReference type="Proteomes" id="UP000799324"/>
    </source>
</evidence>
<dbReference type="InterPro" id="IPR000782">
    <property type="entry name" value="FAS1_domain"/>
</dbReference>
<organism evidence="4 5">
    <name type="scientific">Lophiostoma macrostomum CBS 122681</name>
    <dbReference type="NCBI Taxonomy" id="1314788"/>
    <lineage>
        <taxon>Eukaryota</taxon>
        <taxon>Fungi</taxon>
        <taxon>Dikarya</taxon>
        <taxon>Ascomycota</taxon>
        <taxon>Pezizomycotina</taxon>
        <taxon>Dothideomycetes</taxon>
        <taxon>Pleosporomycetidae</taxon>
        <taxon>Pleosporales</taxon>
        <taxon>Lophiostomataceae</taxon>
        <taxon>Lophiostoma</taxon>
    </lineage>
</organism>
<feature type="compositionally biased region" description="Polar residues" evidence="1">
    <location>
        <begin position="323"/>
        <end position="347"/>
    </location>
</feature>
<evidence type="ECO:0000256" key="2">
    <source>
        <dbReference type="SAM" id="SignalP"/>
    </source>
</evidence>
<dbReference type="AlphaFoldDB" id="A0A6A6T887"/>
<keyword evidence="2" id="KW-0732">Signal</keyword>
<dbReference type="InterPro" id="IPR036378">
    <property type="entry name" value="FAS1_dom_sf"/>
</dbReference>
<protein>
    <submittedName>
        <fullName evidence="4">Fasciclin-domain-containing protein</fullName>
    </submittedName>
</protein>
<dbReference type="FunFam" id="2.30.180.10:FF:000032">
    <property type="entry name" value="Fasciclin domain-containing protein, putative"/>
    <property type="match status" value="1"/>
</dbReference>
<dbReference type="SUPFAM" id="SSF82153">
    <property type="entry name" value="FAS1 domain"/>
    <property type="match status" value="2"/>
</dbReference>
<sequence>MQFKHLTLLALASYVAAQDNSTTQDLNATLSSQSNLSNLTSFLSLSPGLIQALSSAGNITILAPSNDAFAELQGTPELQALSNDSSLLSALLQYHVLNGTIRAADITNTSAFVPTLLTNGSYSNVTGGQVVEAVLIGNETVFYSGLLQNATVTQADVNFTNGVIHVIDSVLTVPLSVLDTANAANLTALRGALNATDSIGVANDTPDVTIFAPTNEAFQSIGSALANLSTDDLASILAYHVVEGTVGYSSTLENGTSLQTAGGGNLTITIDANGTVFVNAAEVITPNVLVANGVVHIIDNVLNPNATEAATPSATEGAPAYTGASSVTDVPFTSGQPTPTTSVNPTSEGAGPASTEQAAGSSSSTGAAAPMKTGAVGAAALFGAGAAMFVGY</sequence>